<dbReference type="SUPFAM" id="SSF46785">
    <property type="entry name" value="Winged helix' DNA-binding domain"/>
    <property type="match status" value="1"/>
</dbReference>
<keyword evidence="6" id="KW-0736">Signalosome</keyword>
<evidence type="ECO:0000313" key="10">
    <source>
        <dbReference type="Proteomes" id="UP000187209"/>
    </source>
</evidence>
<dbReference type="Pfam" id="PF01399">
    <property type="entry name" value="PCI"/>
    <property type="match status" value="1"/>
</dbReference>
<keyword evidence="7" id="KW-0539">Nucleus</keyword>
<sequence length="416" mass="48564">MDDFCSKSSKMLKEEKYNDFIGHVKSKTKNLTSDEIDYFYNVSVSKNIMPLTLIILNLRWKHIKKVPDTQLDRWLSLTQDFLIGVSNEINSAFIKYLFRLSLKFGEISFEIGHSMPDYSKKAQFTLLQVLERSQKISEITPIHYLVAKLGLFNKKLYELERIMNSSFLQVCSNSKVTGVQCVLFFYYIGSVALILKNYSRVNYFYELAICMPSKSIHIASIESYKKQVLIHLITDGSQYHVPRLAPSRFSSIVRHHSCEHYSKLSSLFTEYIRGKGDKESVLSFIIKAKNFWAMDKNEGLIKKVKTALIKHKVKKLTKVYASLTFKQLKKETEEEKADEIVTKMIENREITGKIDRKNETVIFYDVENQVTVDEIQDVCEDLMKYTEQVESRLKEVNLDTRYLKQLLFTEGLKKDR</sequence>
<dbReference type="SMART" id="SM00088">
    <property type="entry name" value="PINT"/>
    <property type="match status" value="1"/>
</dbReference>
<keyword evidence="5" id="KW-0963">Cytoplasm</keyword>
<dbReference type="Pfam" id="PF22788">
    <property type="entry name" value="COP9_hel_rpt"/>
    <property type="match status" value="1"/>
</dbReference>
<dbReference type="PANTHER" id="PTHR10758">
    <property type="entry name" value="26S PROTEASOME NON-ATPASE REGULATORY SUBUNIT 3/COP9 SIGNALOSOME COMPLEX SUBUNIT 3"/>
    <property type="match status" value="1"/>
</dbReference>
<evidence type="ECO:0000256" key="6">
    <source>
        <dbReference type="ARBA" id="ARBA00022790"/>
    </source>
</evidence>
<gene>
    <name evidence="9" type="ORF">SteCoe_27631</name>
</gene>
<dbReference type="OrthoDB" id="29061at2759"/>
<reference evidence="9 10" key="1">
    <citation type="submission" date="2016-11" db="EMBL/GenBank/DDBJ databases">
        <title>The macronuclear genome of Stentor coeruleus: a giant cell with tiny introns.</title>
        <authorList>
            <person name="Slabodnick M."/>
            <person name="Ruby J.G."/>
            <person name="Reiff S.B."/>
            <person name="Swart E.C."/>
            <person name="Gosai S."/>
            <person name="Prabakaran S."/>
            <person name="Witkowska E."/>
            <person name="Larue G.E."/>
            <person name="Fisher S."/>
            <person name="Freeman R.M."/>
            <person name="Gunawardena J."/>
            <person name="Chu W."/>
            <person name="Stover N.A."/>
            <person name="Gregory B.D."/>
            <person name="Nowacki M."/>
            <person name="Derisi J."/>
            <person name="Roy S.W."/>
            <person name="Marshall W.F."/>
            <person name="Sood P."/>
        </authorList>
    </citation>
    <scope>NUCLEOTIDE SEQUENCE [LARGE SCALE GENOMIC DNA]</scope>
    <source>
        <strain evidence="9">WM001</strain>
    </source>
</reference>
<dbReference type="AlphaFoldDB" id="A0A1R2BA55"/>
<protein>
    <recommendedName>
        <fullName evidence="4">COP9 signalosome complex subunit 3</fullName>
    </recommendedName>
</protein>
<keyword evidence="10" id="KW-1185">Reference proteome</keyword>
<dbReference type="Gene3D" id="1.10.10.10">
    <property type="entry name" value="Winged helix-like DNA-binding domain superfamily/Winged helix DNA-binding domain"/>
    <property type="match status" value="1"/>
</dbReference>
<comment type="subcellular location">
    <subcellularLocation>
        <location evidence="2">Cytoplasm</location>
    </subcellularLocation>
    <subcellularLocation>
        <location evidence="1">Nucleus</location>
    </subcellularLocation>
</comment>
<evidence type="ECO:0000313" key="9">
    <source>
        <dbReference type="EMBL" id="OMJ73644.1"/>
    </source>
</evidence>
<dbReference type="GO" id="GO:0008180">
    <property type="term" value="C:COP9 signalosome"/>
    <property type="evidence" value="ECO:0007669"/>
    <property type="project" value="UniProtKB-KW"/>
</dbReference>
<evidence type="ECO:0000256" key="7">
    <source>
        <dbReference type="ARBA" id="ARBA00023242"/>
    </source>
</evidence>
<dbReference type="GO" id="GO:0005737">
    <property type="term" value="C:cytoplasm"/>
    <property type="evidence" value="ECO:0007669"/>
    <property type="project" value="UniProtKB-SubCell"/>
</dbReference>
<dbReference type="EMBL" id="MPUH01000807">
    <property type="protein sequence ID" value="OMJ73644.1"/>
    <property type="molecule type" value="Genomic_DNA"/>
</dbReference>
<dbReference type="InterPro" id="IPR036390">
    <property type="entry name" value="WH_DNA-bd_sf"/>
</dbReference>
<comment type="similarity">
    <text evidence="3">Belongs to the CSN3 family.</text>
</comment>
<evidence type="ECO:0000256" key="5">
    <source>
        <dbReference type="ARBA" id="ARBA00022490"/>
    </source>
</evidence>
<evidence type="ECO:0000256" key="1">
    <source>
        <dbReference type="ARBA" id="ARBA00004123"/>
    </source>
</evidence>
<proteinExistence type="inferred from homology"/>
<comment type="caution">
    <text evidence="9">The sequence shown here is derived from an EMBL/GenBank/DDBJ whole genome shotgun (WGS) entry which is preliminary data.</text>
</comment>
<dbReference type="PANTHER" id="PTHR10758:SF1">
    <property type="entry name" value="COP9 SIGNALOSOME COMPLEX SUBUNIT 3"/>
    <property type="match status" value="1"/>
</dbReference>
<dbReference type="InterPro" id="IPR036388">
    <property type="entry name" value="WH-like_DNA-bd_sf"/>
</dbReference>
<dbReference type="InterPro" id="IPR050756">
    <property type="entry name" value="CSN3"/>
</dbReference>
<evidence type="ECO:0000259" key="8">
    <source>
        <dbReference type="SMART" id="SM00088"/>
    </source>
</evidence>
<accession>A0A1R2BA55</accession>
<dbReference type="Proteomes" id="UP000187209">
    <property type="component" value="Unassembled WGS sequence"/>
</dbReference>
<dbReference type="InterPro" id="IPR000717">
    <property type="entry name" value="PCI_dom"/>
</dbReference>
<evidence type="ECO:0000256" key="3">
    <source>
        <dbReference type="ARBA" id="ARBA00007084"/>
    </source>
</evidence>
<dbReference type="InterPro" id="IPR055089">
    <property type="entry name" value="COP9_N"/>
</dbReference>
<evidence type="ECO:0000256" key="2">
    <source>
        <dbReference type="ARBA" id="ARBA00004496"/>
    </source>
</evidence>
<organism evidence="9 10">
    <name type="scientific">Stentor coeruleus</name>
    <dbReference type="NCBI Taxonomy" id="5963"/>
    <lineage>
        <taxon>Eukaryota</taxon>
        <taxon>Sar</taxon>
        <taxon>Alveolata</taxon>
        <taxon>Ciliophora</taxon>
        <taxon>Postciliodesmatophora</taxon>
        <taxon>Heterotrichea</taxon>
        <taxon>Heterotrichida</taxon>
        <taxon>Stentoridae</taxon>
        <taxon>Stentor</taxon>
    </lineage>
</organism>
<dbReference type="GO" id="GO:0006511">
    <property type="term" value="P:ubiquitin-dependent protein catabolic process"/>
    <property type="evidence" value="ECO:0007669"/>
    <property type="project" value="TreeGrafter"/>
</dbReference>
<feature type="domain" description="PCI" evidence="8">
    <location>
        <begin position="299"/>
        <end position="379"/>
    </location>
</feature>
<name>A0A1R2BA55_9CILI</name>
<evidence type="ECO:0000256" key="4">
    <source>
        <dbReference type="ARBA" id="ARBA00014878"/>
    </source>
</evidence>